<dbReference type="NCBIfam" id="TIGR00150">
    <property type="entry name" value="T6A_YjeE"/>
    <property type="match status" value="1"/>
</dbReference>
<comment type="function">
    <text evidence="10">Required for the formation of a threonylcarbamoyl group on adenosine at position 37 (t(6)A37) in tRNAs that read codons beginning with adenine. Is involved in the transfer of the threonylcarbamoyl moiety of threonylcarbamoyl-AMP (TC-AMP) to the N6 group of A37, together with TsaD and TsaB. TsaE seems to play an indirect role in the t(6)A biosynthesis pathway, possibly in regulating the core enzymatic function of TsaD.</text>
</comment>
<dbReference type="PANTHER" id="PTHR33540:SF2">
    <property type="entry name" value="TRNA THREONYLCARBAMOYLADENOSINE BIOSYNTHESIS PROTEIN TSAE"/>
    <property type="match status" value="1"/>
</dbReference>
<evidence type="ECO:0000256" key="10">
    <source>
        <dbReference type="ARBA" id="ARBA00024908"/>
    </source>
</evidence>
<keyword evidence="4" id="KW-0963">Cytoplasm</keyword>
<dbReference type="InterPro" id="IPR003442">
    <property type="entry name" value="T6A_TsaE"/>
</dbReference>
<organism evidence="12 13">
    <name type="scientific">Actinobaculum suis</name>
    <dbReference type="NCBI Taxonomy" id="1657"/>
    <lineage>
        <taxon>Bacteria</taxon>
        <taxon>Bacillati</taxon>
        <taxon>Actinomycetota</taxon>
        <taxon>Actinomycetes</taxon>
        <taxon>Actinomycetales</taxon>
        <taxon>Actinomycetaceae</taxon>
        <taxon>Actinobaculum</taxon>
    </lineage>
</organism>
<evidence type="ECO:0000256" key="4">
    <source>
        <dbReference type="ARBA" id="ARBA00022490"/>
    </source>
</evidence>
<comment type="subcellular location">
    <subcellularLocation>
        <location evidence="1">Cytoplasm</location>
    </subcellularLocation>
</comment>
<dbReference type="SUPFAM" id="SSF52540">
    <property type="entry name" value="P-loop containing nucleoside triphosphate hydrolases"/>
    <property type="match status" value="1"/>
</dbReference>
<evidence type="ECO:0000256" key="2">
    <source>
        <dbReference type="ARBA" id="ARBA00007599"/>
    </source>
</evidence>
<dbReference type="GO" id="GO:0005524">
    <property type="term" value="F:ATP binding"/>
    <property type="evidence" value="ECO:0007669"/>
    <property type="project" value="UniProtKB-KW"/>
</dbReference>
<dbReference type="Proteomes" id="UP001273799">
    <property type="component" value="Unassembled WGS sequence"/>
</dbReference>
<protein>
    <recommendedName>
        <fullName evidence="3">tRNA threonylcarbamoyladenosine biosynthesis protein TsaE</fullName>
    </recommendedName>
    <alternativeName>
        <fullName evidence="11">t(6)A37 threonylcarbamoyladenosine biosynthesis protein TsaE</fullName>
    </alternativeName>
</protein>
<dbReference type="InterPro" id="IPR027417">
    <property type="entry name" value="P-loop_NTPase"/>
</dbReference>
<keyword evidence="5" id="KW-0819">tRNA processing</keyword>
<keyword evidence="7" id="KW-0547">Nucleotide-binding</keyword>
<evidence type="ECO:0000256" key="5">
    <source>
        <dbReference type="ARBA" id="ARBA00022694"/>
    </source>
</evidence>
<name>A0AAW9HL59_9ACTO</name>
<gene>
    <name evidence="12" type="primary">tsaE</name>
    <name evidence="12" type="ORF">R6G71_05160</name>
</gene>
<evidence type="ECO:0000256" key="11">
    <source>
        <dbReference type="ARBA" id="ARBA00032441"/>
    </source>
</evidence>
<evidence type="ECO:0000256" key="3">
    <source>
        <dbReference type="ARBA" id="ARBA00019010"/>
    </source>
</evidence>
<dbReference type="GO" id="GO:0002949">
    <property type="term" value="P:tRNA threonylcarbamoyladenosine modification"/>
    <property type="evidence" value="ECO:0007669"/>
    <property type="project" value="InterPro"/>
</dbReference>
<evidence type="ECO:0000256" key="7">
    <source>
        <dbReference type="ARBA" id="ARBA00022741"/>
    </source>
</evidence>
<evidence type="ECO:0000256" key="6">
    <source>
        <dbReference type="ARBA" id="ARBA00022723"/>
    </source>
</evidence>
<reference evidence="12" key="1">
    <citation type="submission" date="2023-10" db="EMBL/GenBank/DDBJ databases">
        <title>Whole Genome based description of the genera Actinobaculum and Actinotignum reveals a complex phylogenetic relationship within the species included in the genus Actinotignum.</title>
        <authorList>
            <person name="Jensen C.S."/>
            <person name="Dargis R."/>
            <person name="Kemp M."/>
            <person name="Christensen J.J."/>
        </authorList>
    </citation>
    <scope>NUCLEOTIDE SEQUENCE</scope>
    <source>
        <strain evidence="12">Actinobaculum_suis_CCUG19206T</strain>
    </source>
</reference>
<dbReference type="EMBL" id="JAWNFU010000002">
    <property type="protein sequence ID" value="MDY5153437.1"/>
    <property type="molecule type" value="Genomic_DNA"/>
</dbReference>
<evidence type="ECO:0000256" key="1">
    <source>
        <dbReference type="ARBA" id="ARBA00004496"/>
    </source>
</evidence>
<accession>A0AAW9HL59</accession>
<dbReference type="AlphaFoldDB" id="A0AAW9HL59"/>
<evidence type="ECO:0000313" key="12">
    <source>
        <dbReference type="EMBL" id="MDY5153437.1"/>
    </source>
</evidence>
<evidence type="ECO:0000256" key="8">
    <source>
        <dbReference type="ARBA" id="ARBA00022840"/>
    </source>
</evidence>
<keyword evidence="6" id="KW-0479">Metal-binding</keyword>
<dbReference type="PANTHER" id="PTHR33540">
    <property type="entry name" value="TRNA THREONYLCARBAMOYLADENOSINE BIOSYNTHESIS PROTEIN TSAE"/>
    <property type="match status" value="1"/>
</dbReference>
<evidence type="ECO:0000313" key="13">
    <source>
        <dbReference type="Proteomes" id="UP001273799"/>
    </source>
</evidence>
<evidence type="ECO:0000256" key="9">
    <source>
        <dbReference type="ARBA" id="ARBA00022842"/>
    </source>
</evidence>
<dbReference type="GO" id="GO:0046872">
    <property type="term" value="F:metal ion binding"/>
    <property type="evidence" value="ECO:0007669"/>
    <property type="project" value="UniProtKB-KW"/>
</dbReference>
<dbReference type="GO" id="GO:0005737">
    <property type="term" value="C:cytoplasm"/>
    <property type="evidence" value="ECO:0007669"/>
    <property type="project" value="UniProtKB-SubCell"/>
</dbReference>
<keyword evidence="8" id="KW-0067">ATP-binding</keyword>
<comment type="similarity">
    <text evidence="2">Belongs to the TsaE family.</text>
</comment>
<proteinExistence type="inferred from homology"/>
<dbReference type="Gene3D" id="3.40.50.300">
    <property type="entry name" value="P-loop containing nucleotide triphosphate hydrolases"/>
    <property type="match status" value="1"/>
</dbReference>
<comment type="caution">
    <text evidence="12">The sequence shown here is derived from an EMBL/GenBank/DDBJ whole genome shotgun (WGS) entry which is preliminary data.</text>
</comment>
<dbReference type="Pfam" id="PF02367">
    <property type="entry name" value="TsaE"/>
    <property type="match status" value="1"/>
</dbReference>
<keyword evidence="9" id="KW-0460">Magnesium</keyword>
<sequence length="188" mass="20351">MERVMKEIIIPDAEEMQSFGRALGESVQRGDLVMLTGPLGAGKTTLVRGVAVGMNVSGRVTSPTFVIANVHKNRGTGPDLIHVDAYRLEGLEELDALDLDTSLEDSATLIEWGTGKVEVLSPDRLEITITRPEGAARGQDVADLYVDAPRTLTFTATGQRAHELLGETLHRYQESTPNPAPADEEKSE</sequence>